<feature type="transmembrane region" description="Helical" evidence="1">
    <location>
        <begin position="151"/>
        <end position="171"/>
    </location>
</feature>
<keyword evidence="1" id="KW-0472">Membrane</keyword>
<dbReference type="Pfam" id="PF05795">
    <property type="entry name" value="Plasmodium_Vir"/>
    <property type="match status" value="1"/>
</dbReference>
<sequence>MTPGVIGSDVKDVFKKFVNNYDTLEHSDKINQTGVMESNDPILKSIVSHFIEKYGRALKDSREKGEQYEQLHCKYLEEWLGYMKYFYTLGGTCEFKKNLWIKYIHKPWKNIESRFKGGNLLCSLNTDKFSSSFESEFINFSCNENNIMPPIIPVSVGFALFGISLICMFLYKFTPMESWIRVHREKKRKSLQDIYQEGKQELSENFLWNSGENTENNINQLSYHPARN</sequence>
<keyword evidence="1" id="KW-0812">Transmembrane</keyword>
<dbReference type="AlphaFoldDB" id="A0A1A8WNA1"/>
<evidence type="ECO:0000313" key="3">
    <source>
        <dbReference type="Proteomes" id="UP000078560"/>
    </source>
</evidence>
<accession>A0A1A8WNA1</accession>
<reference evidence="3" key="1">
    <citation type="submission" date="2016-05" db="EMBL/GenBank/DDBJ databases">
        <authorList>
            <person name="Naeem Raeece"/>
        </authorList>
    </citation>
    <scope>NUCLEOTIDE SEQUENCE [LARGE SCALE GENOMIC DNA]</scope>
</reference>
<dbReference type="Proteomes" id="UP000078560">
    <property type="component" value="Unassembled WGS sequence"/>
</dbReference>
<dbReference type="EMBL" id="FLQU01001604">
    <property type="protein sequence ID" value="SBS93735.1"/>
    <property type="molecule type" value="Genomic_DNA"/>
</dbReference>
<proteinExistence type="predicted"/>
<keyword evidence="1" id="KW-1133">Transmembrane helix</keyword>
<protein>
    <submittedName>
        <fullName evidence="2">PIR Superfamily Protein</fullName>
    </submittedName>
</protein>
<gene>
    <name evidence="2" type="ORF">POVCU2_0083290</name>
</gene>
<name>A0A1A8WNA1_PLAOA</name>
<organism evidence="2 3">
    <name type="scientific">Plasmodium ovale curtisi</name>
    <dbReference type="NCBI Taxonomy" id="864141"/>
    <lineage>
        <taxon>Eukaryota</taxon>
        <taxon>Sar</taxon>
        <taxon>Alveolata</taxon>
        <taxon>Apicomplexa</taxon>
        <taxon>Aconoidasida</taxon>
        <taxon>Haemosporida</taxon>
        <taxon>Plasmodiidae</taxon>
        <taxon>Plasmodium</taxon>
        <taxon>Plasmodium (Plasmodium)</taxon>
    </lineage>
</organism>
<dbReference type="InterPro" id="IPR008780">
    <property type="entry name" value="Plasmodium_Vir"/>
</dbReference>
<evidence type="ECO:0000256" key="1">
    <source>
        <dbReference type="SAM" id="Phobius"/>
    </source>
</evidence>
<evidence type="ECO:0000313" key="2">
    <source>
        <dbReference type="EMBL" id="SBS93735.1"/>
    </source>
</evidence>